<dbReference type="EMBL" id="NWTC01000008">
    <property type="protein sequence ID" value="PDT47449.1"/>
    <property type="molecule type" value="Genomic_DNA"/>
</dbReference>
<comment type="caution">
    <text evidence="1">The sequence shown here is derived from an EMBL/GenBank/DDBJ whole genome shotgun (WGS) entry which is preliminary data.</text>
</comment>
<proteinExistence type="predicted"/>
<evidence type="ECO:0000313" key="2">
    <source>
        <dbReference type="Proteomes" id="UP000220353"/>
    </source>
</evidence>
<name>A0A2A6LZ88_RHIFR</name>
<reference evidence="1 2" key="1">
    <citation type="submission" date="2017-09" db="EMBL/GenBank/DDBJ databases">
        <title>Comparative genomics of rhizobia isolated from Phaseolus vulgaris in China.</title>
        <authorList>
            <person name="Tong W."/>
        </authorList>
    </citation>
    <scope>NUCLEOTIDE SEQUENCE [LARGE SCALE GENOMIC DNA]</scope>
    <source>
        <strain evidence="1 2">PCH1</strain>
    </source>
</reference>
<sequence length="144" mass="14250">MNPFKPISLTAATLSLTMATHGGATIVVDRAAGSTITLPAASGTGVKFKVVVATTVTSNSVKVQVANATDVMTGTALLAQDAADTAVMFETASTSDTVTLNGSTTGGIKGDIIELEDLASGLWGVTVRGSATGTEATPFSAAVS</sequence>
<evidence type="ECO:0000313" key="1">
    <source>
        <dbReference type="EMBL" id="PDT47449.1"/>
    </source>
</evidence>
<gene>
    <name evidence="1" type="ORF">CO661_11950</name>
</gene>
<accession>A0A2A6LZ88</accession>
<organism evidence="1 2">
    <name type="scientific">Rhizobium fredii</name>
    <name type="common">Sinorhizobium fredii</name>
    <dbReference type="NCBI Taxonomy" id="380"/>
    <lineage>
        <taxon>Bacteria</taxon>
        <taxon>Pseudomonadati</taxon>
        <taxon>Pseudomonadota</taxon>
        <taxon>Alphaproteobacteria</taxon>
        <taxon>Hyphomicrobiales</taxon>
        <taxon>Rhizobiaceae</taxon>
        <taxon>Sinorhizobium/Ensifer group</taxon>
        <taxon>Sinorhizobium</taxon>
    </lineage>
</organism>
<protein>
    <submittedName>
        <fullName evidence="1">Uncharacterized protein</fullName>
    </submittedName>
</protein>
<dbReference type="Proteomes" id="UP000220353">
    <property type="component" value="Unassembled WGS sequence"/>
</dbReference>
<dbReference type="AlphaFoldDB" id="A0A2A6LZ88"/>
<dbReference type="RefSeq" id="WP_042779300.1">
    <property type="nucleotide sequence ID" value="NZ_NWTC01000008.1"/>
</dbReference>